<dbReference type="EMBL" id="JAPQKT010000009">
    <property type="protein sequence ID" value="KAJ5221294.1"/>
    <property type="molecule type" value="Genomic_DNA"/>
</dbReference>
<dbReference type="InterPro" id="IPR052588">
    <property type="entry name" value="Kelch_domain_protein"/>
</dbReference>
<dbReference type="SUPFAM" id="SSF117281">
    <property type="entry name" value="Kelch motif"/>
    <property type="match status" value="1"/>
</dbReference>
<dbReference type="PANTHER" id="PTHR46063">
    <property type="entry name" value="KELCH DOMAIN-CONTAINING PROTEIN"/>
    <property type="match status" value="1"/>
</dbReference>
<organism evidence="3 4">
    <name type="scientific">Penicillium citrinum</name>
    <dbReference type="NCBI Taxonomy" id="5077"/>
    <lineage>
        <taxon>Eukaryota</taxon>
        <taxon>Fungi</taxon>
        <taxon>Dikarya</taxon>
        <taxon>Ascomycota</taxon>
        <taxon>Pezizomycotina</taxon>
        <taxon>Eurotiomycetes</taxon>
        <taxon>Eurotiomycetidae</taxon>
        <taxon>Eurotiales</taxon>
        <taxon>Aspergillaceae</taxon>
        <taxon>Penicillium</taxon>
    </lineage>
</organism>
<feature type="region of interest" description="Disordered" evidence="1">
    <location>
        <begin position="530"/>
        <end position="576"/>
    </location>
</feature>
<dbReference type="Gene3D" id="2.120.10.80">
    <property type="entry name" value="Kelch-type beta propeller"/>
    <property type="match status" value="2"/>
</dbReference>
<evidence type="ECO:0000256" key="1">
    <source>
        <dbReference type="SAM" id="MobiDB-lite"/>
    </source>
</evidence>
<dbReference type="Proteomes" id="UP001147733">
    <property type="component" value="Unassembled WGS sequence"/>
</dbReference>
<keyword evidence="4" id="KW-1185">Reference proteome</keyword>
<dbReference type="AlphaFoldDB" id="A0A9W9NJU0"/>
<reference evidence="3" key="1">
    <citation type="submission" date="2022-11" db="EMBL/GenBank/DDBJ databases">
        <authorList>
            <person name="Petersen C."/>
        </authorList>
    </citation>
    <scope>NUCLEOTIDE SEQUENCE</scope>
    <source>
        <strain evidence="3">IBT 23319</strain>
    </source>
</reference>
<feature type="region of interest" description="Disordered" evidence="1">
    <location>
        <begin position="444"/>
        <end position="465"/>
    </location>
</feature>
<proteinExistence type="predicted"/>
<feature type="compositionally biased region" description="Basic and acidic residues" evidence="1">
    <location>
        <begin position="7"/>
        <end position="16"/>
    </location>
</feature>
<gene>
    <name evidence="3" type="ORF">N7469_010181</name>
</gene>
<feature type="domain" description="DUF4110" evidence="2">
    <location>
        <begin position="594"/>
        <end position="683"/>
    </location>
</feature>
<name>A0A9W9NJU0_PENCI</name>
<dbReference type="OrthoDB" id="4447at2759"/>
<dbReference type="Pfam" id="PF13422">
    <property type="entry name" value="DUF4110"/>
    <property type="match status" value="1"/>
</dbReference>
<reference evidence="3" key="2">
    <citation type="journal article" date="2023" name="IMA Fungus">
        <title>Comparative genomic study of the Penicillium genus elucidates a diverse pangenome and 15 lateral gene transfer events.</title>
        <authorList>
            <person name="Petersen C."/>
            <person name="Sorensen T."/>
            <person name="Nielsen M.R."/>
            <person name="Sondergaard T.E."/>
            <person name="Sorensen J.L."/>
            <person name="Fitzpatrick D.A."/>
            <person name="Frisvad J.C."/>
            <person name="Nielsen K.L."/>
        </authorList>
    </citation>
    <scope>NUCLEOTIDE SEQUENCE</scope>
    <source>
        <strain evidence="3">IBT 23319</strain>
    </source>
</reference>
<sequence>MGKKNKKSAEHKERIAAKQSKKSAKTEKKSKAKNKDVDSDVEEADLDAILAQYAEEQARFLKVTEVASEPPAARSSSTVLASPSNRNELLLFGGEYYDGTHATFFNNLYVYLIDRGEWREVTSPNSPLPRSGHAWCRGGNTGGVYLFGGEFSSPKQGTFYHYNDFWHLDTVTREWTRLETKGKGPPCKKWSPDDLLQGMWTSMDDYHSACNIGLNIIQNYIILFGGFQDTSQQTKYLQDLWIYDCNQYTWHNPVLNAAAQKPDPRSSFSFLPHDSGAVIYGGYSRVKTSAGAGGKQNKGGPQKMTLRPLVHQDTWFLRLTPPGPDAPSSAPPTIRWERRKKPANTPNPARAGTTMAYHKGRGIMFGGVHDVELTEEGIDSEFFDTLFAWTTDRNRFFPLGLRRPRAPGKKQANQAIKSRDRSKADEEELLNNLKALEAKKGIRSDDDDFMQSSAPKVEEPEEPSKPAVVRFEMPHRRFNAQLAVQDDTLFIYGGTFEKGDREFTFDDMYSIDLGKMDGVKEIFYREPENWNLLDEADSDEDMDEDEDEDEDMDEDEEEGDSMSLDASSAAPTEVTVPSVTQDMEQLEVEEQEPTVQDSRPLPRPFESLREFFSRTADEWQQIGIEALTMKGLVEGKTIKELRKAAFDMAEEKWWDSREEIMALEDEQEAAGIGEVVSMAERAENIGGAGRRR</sequence>
<dbReference type="PANTHER" id="PTHR46063:SF1">
    <property type="entry name" value="KELCH DOMAIN-CONTAINING PROTEIN 4"/>
    <property type="match status" value="1"/>
</dbReference>
<feature type="region of interest" description="Disordered" evidence="1">
    <location>
        <begin position="401"/>
        <end position="426"/>
    </location>
</feature>
<dbReference type="RefSeq" id="XP_056496217.1">
    <property type="nucleotide sequence ID" value="XM_056649086.1"/>
</dbReference>
<evidence type="ECO:0000259" key="2">
    <source>
        <dbReference type="Pfam" id="PF13422"/>
    </source>
</evidence>
<dbReference type="Pfam" id="PF24681">
    <property type="entry name" value="Kelch_KLHDC2_KLHL20_DRC7"/>
    <property type="match status" value="1"/>
</dbReference>
<protein>
    <submittedName>
        <fullName evidence="3">Kelch repeats protein</fullName>
    </submittedName>
</protein>
<dbReference type="GeneID" id="81388253"/>
<dbReference type="InterPro" id="IPR015915">
    <property type="entry name" value="Kelch-typ_b-propeller"/>
</dbReference>
<feature type="region of interest" description="Disordered" evidence="1">
    <location>
        <begin position="1"/>
        <end position="40"/>
    </location>
</feature>
<evidence type="ECO:0000313" key="4">
    <source>
        <dbReference type="Proteomes" id="UP001147733"/>
    </source>
</evidence>
<dbReference type="InterPro" id="IPR025183">
    <property type="entry name" value="DUF4110"/>
</dbReference>
<comment type="caution">
    <text evidence="3">The sequence shown here is derived from an EMBL/GenBank/DDBJ whole genome shotgun (WGS) entry which is preliminary data.</text>
</comment>
<feature type="compositionally biased region" description="Basic and acidic residues" evidence="1">
    <location>
        <begin position="24"/>
        <end position="38"/>
    </location>
</feature>
<feature type="compositionally biased region" description="Acidic residues" evidence="1">
    <location>
        <begin position="534"/>
        <end position="560"/>
    </location>
</feature>
<accession>A0A9W9NJU0</accession>
<evidence type="ECO:0000313" key="3">
    <source>
        <dbReference type="EMBL" id="KAJ5221294.1"/>
    </source>
</evidence>